<protein>
    <submittedName>
        <fullName evidence="1">Uncharacterized protein</fullName>
    </submittedName>
</protein>
<evidence type="ECO:0000313" key="1">
    <source>
        <dbReference type="EnsemblProtists" id="HpaP808458"/>
    </source>
</evidence>
<dbReference type="AlphaFoldDB" id="M4BPW9"/>
<sequence length="143" mass="16295">MYRVTSEITSLCSYPLASLMVRPTWRRRKPRVSQSWLNRSRIVVTSSDRPTSRTLRLRDGVVRLIARKVIALTIGTILTVMQLCIRVICNPSTSALGVRSPMGLLRHRMRLVILHDKAQNITQKLRASLSLSAEGGYQRPRTR</sequence>
<dbReference type="EMBL" id="JH598533">
    <property type="status" value="NOT_ANNOTATED_CDS"/>
    <property type="molecule type" value="Genomic_DNA"/>
</dbReference>
<reference evidence="1" key="2">
    <citation type="submission" date="2015-06" db="UniProtKB">
        <authorList>
            <consortium name="EnsemblProtists"/>
        </authorList>
    </citation>
    <scope>IDENTIFICATION</scope>
    <source>
        <strain evidence="1">Emoy2</strain>
    </source>
</reference>
<dbReference type="InParanoid" id="M4BPW9"/>
<accession>M4BPW9</accession>
<dbReference type="Proteomes" id="UP000011713">
    <property type="component" value="Unassembled WGS sequence"/>
</dbReference>
<proteinExistence type="predicted"/>
<dbReference type="HOGENOM" id="CLU_1809893_0_0_1"/>
<organism evidence="1 2">
    <name type="scientific">Hyaloperonospora arabidopsidis (strain Emoy2)</name>
    <name type="common">Downy mildew agent</name>
    <name type="synonym">Peronospora arabidopsidis</name>
    <dbReference type="NCBI Taxonomy" id="559515"/>
    <lineage>
        <taxon>Eukaryota</taxon>
        <taxon>Sar</taxon>
        <taxon>Stramenopiles</taxon>
        <taxon>Oomycota</taxon>
        <taxon>Peronosporomycetes</taxon>
        <taxon>Peronosporales</taxon>
        <taxon>Peronosporaceae</taxon>
        <taxon>Hyaloperonospora</taxon>
    </lineage>
</organism>
<dbReference type="VEuPathDB" id="FungiDB:HpaG808458"/>
<reference evidence="2" key="1">
    <citation type="journal article" date="2010" name="Science">
        <title>Signatures of adaptation to obligate biotrophy in the Hyaloperonospora arabidopsidis genome.</title>
        <authorList>
            <person name="Baxter L."/>
            <person name="Tripathy S."/>
            <person name="Ishaque N."/>
            <person name="Boot N."/>
            <person name="Cabral A."/>
            <person name="Kemen E."/>
            <person name="Thines M."/>
            <person name="Ah-Fong A."/>
            <person name="Anderson R."/>
            <person name="Badejoko W."/>
            <person name="Bittner-Eddy P."/>
            <person name="Boore J.L."/>
            <person name="Chibucos M.C."/>
            <person name="Coates M."/>
            <person name="Dehal P."/>
            <person name="Delehaunty K."/>
            <person name="Dong S."/>
            <person name="Downton P."/>
            <person name="Dumas B."/>
            <person name="Fabro G."/>
            <person name="Fronick C."/>
            <person name="Fuerstenberg S.I."/>
            <person name="Fulton L."/>
            <person name="Gaulin E."/>
            <person name="Govers F."/>
            <person name="Hughes L."/>
            <person name="Humphray S."/>
            <person name="Jiang R.H."/>
            <person name="Judelson H."/>
            <person name="Kamoun S."/>
            <person name="Kyung K."/>
            <person name="Meijer H."/>
            <person name="Minx P."/>
            <person name="Morris P."/>
            <person name="Nelson J."/>
            <person name="Phuntumart V."/>
            <person name="Qutob D."/>
            <person name="Rehmany A."/>
            <person name="Rougon-Cardoso A."/>
            <person name="Ryden P."/>
            <person name="Torto-Alalibo T."/>
            <person name="Studholme D."/>
            <person name="Wang Y."/>
            <person name="Win J."/>
            <person name="Wood J."/>
            <person name="Clifton S.W."/>
            <person name="Rogers J."/>
            <person name="Van den Ackerveken G."/>
            <person name="Jones J.D."/>
            <person name="McDowell J.M."/>
            <person name="Beynon J."/>
            <person name="Tyler B.M."/>
        </authorList>
    </citation>
    <scope>NUCLEOTIDE SEQUENCE [LARGE SCALE GENOMIC DNA]</scope>
    <source>
        <strain evidence="2">Emoy2</strain>
    </source>
</reference>
<dbReference type="EnsemblProtists" id="HpaT808458">
    <property type="protein sequence ID" value="HpaP808458"/>
    <property type="gene ID" value="HpaG808458"/>
</dbReference>
<name>M4BPW9_HYAAE</name>
<keyword evidence="2" id="KW-1185">Reference proteome</keyword>
<evidence type="ECO:0000313" key="2">
    <source>
        <dbReference type="Proteomes" id="UP000011713"/>
    </source>
</evidence>